<comment type="subcellular location">
    <subcellularLocation>
        <location evidence="1">Membrane</location>
    </subcellularLocation>
</comment>
<keyword evidence="2" id="KW-0732">Signal</keyword>
<geneLocation type="plasmid" evidence="8"/>
<evidence type="ECO:0000313" key="8">
    <source>
        <dbReference type="Proteomes" id="UP000007127"/>
    </source>
</evidence>
<dbReference type="InterPro" id="IPR050810">
    <property type="entry name" value="Bact_Secretion_Sys_Channel"/>
</dbReference>
<dbReference type="GO" id="GO:0016020">
    <property type="term" value="C:membrane"/>
    <property type="evidence" value="ECO:0007669"/>
    <property type="project" value="UniProtKB-SubCell"/>
</dbReference>
<evidence type="ECO:0000256" key="3">
    <source>
        <dbReference type="ARBA" id="ARBA00023136"/>
    </source>
</evidence>
<evidence type="ECO:0000256" key="1">
    <source>
        <dbReference type="ARBA" id="ARBA00004370"/>
    </source>
</evidence>
<gene>
    <name evidence="7" type="ORF">TH3_21683</name>
</gene>
<dbReference type="Proteomes" id="UP000007127">
    <property type="component" value="Plasmid"/>
</dbReference>
<dbReference type="EMBL" id="CP004389">
    <property type="protein sequence ID" value="AJD54409.1"/>
    <property type="molecule type" value="Genomic_DNA"/>
</dbReference>
<feature type="domain" description="Type II/III secretion system secretin-like" evidence="6">
    <location>
        <begin position="323"/>
        <end position="489"/>
    </location>
</feature>
<feature type="region of interest" description="Disordered" evidence="5">
    <location>
        <begin position="164"/>
        <end position="190"/>
    </location>
</feature>
<evidence type="ECO:0000313" key="7">
    <source>
        <dbReference type="EMBL" id="AJD54409.1"/>
    </source>
</evidence>
<keyword evidence="3" id="KW-0472">Membrane</keyword>
<dbReference type="InterPro" id="IPR004846">
    <property type="entry name" value="T2SS/T3SS_dom"/>
</dbReference>
<dbReference type="AlphaFoldDB" id="A0AB72UJZ9"/>
<proteinExistence type="inferred from homology"/>
<sequence>MLEESKVAGPVKNTKTLSFSDEYWLGGDSFVARRGDPIPSINIGVRSHDPITLHDLAGIINDETRIATYVDTSGPDGESTETTTTPDSTLYATDTGASTLGFGSPSQESTIGSTAYPVNYEGPLQGLLDFATARWSVDSEYVDGRIRFYKFATRTFQFEVLPSESSMSTDMGMDTGSESDSDTGGSSSAISQKVSSKFTMDGWAGIEEGLRSIVPEGSRYSMNSYTGTITVTAPNWAMRRVEEFINAQNKIMRRMVGITVKIMTVTLDRSNDYGLNMEAVFANSKSLGLNLVSPTAGAFENAGSLTANVLSGGMSGSEALVRALSTQGHVAMVDEASVTVINNTVGPINMLRQTGYLKSSGTTTSGDSTTTSLEQGTTTTGLSIALLPRVFEDGRVLLNASIQIAALRNLDTVSSGDAEIQTPDIDIRGFQQIASVNSGQTMVLTGLGRYTVRRDQSGVGSPEFVLLGGADQAARNRTQIIITITPHVLSHGNVKTALN</sequence>
<comment type="similarity">
    <text evidence="4">Belongs to the bacterial secretin family.</text>
</comment>
<organism evidence="7 8">
    <name type="scientific">Thalassospira xiamenensis M-5 = DSM 17429</name>
    <dbReference type="NCBI Taxonomy" id="1123366"/>
    <lineage>
        <taxon>Bacteria</taxon>
        <taxon>Pseudomonadati</taxon>
        <taxon>Pseudomonadota</taxon>
        <taxon>Alphaproteobacteria</taxon>
        <taxon>Rhodospirillales</taxon>
        <taxon>Thalassospiraceae</taxon>
        <taxon>Thalassospira</taxon>
    </lineage>
</organism>
<dbReference type="PANTHER" id="PTHR30332">
    <property type="entry name" value="PROBABLE GENERAL SECRETION PATHWAY PROTEIN D"/>
    <property type="match status" value="1"/>
</dbReference>
<feature type="compositionally biased region" description="Low complexity" evidence="5">
    <location>
        <begin position="170"/>
        <end position="190"/>
    </location>
</feature>
<evidence type="ECO:0000256" key="4">
    <source>
        <dbReference type="RuleBase" id="RU004003"/>
    </source>
</evidence>
<dbReference type="KEGG" id="txi:TH3_21683"/>
<evidence type="ECO:0000259" key="6">
    <source>
        <dbReference type="Pfam" id="PF00263"/>
    </source>
</evidence>
<accession>A0AB72UJZ9</accession>
<name>A0AB72UJZ9_9PROT</name>
<dbReference type="Pfam" id="PF00263">
    <property type="entry name" value="Secretin"/>
    <property type="match status" value="1"/>
</dbReference>
<dbReference type="GO" id="GO:0009306">
    <property type="term" value="P:protein secretion"/>
    <property type="evidence" value="ECO:0007669"/>
    <property type="project" value="InterPro"/>
</dbReference>
<protein>
    <submittedName>
        <fullName evidence="7">Type IVB pilus formation outer membrane protein</fullName>
    </submittedName>
</protein>
<reference evidence="7 8" key="1">
    <citation type="journal article" date="2012" name="J. Bacteriol.">
        <title>Genome sequence of Thalassospira xiamenensis type strain M-5.</title>
        <authorList>
            <person name="Lai Q."/>
            <person name="Shao Z."/>
        </authorList>
    </citation>
    <scope>NUCLEOTIDE SEQUENCE [LARGE SCALE GENOMIC DNA]</scope>
    <source>
        <strain evidence="7 8">M-5</strain>
    </source>
</reference>
<evidence type="ECO:0000256" key="2">
    <source>
        <dbReference type="ARBA" id="ARBA00022729"/>
    </source>
</evidence>
<dbReference type="PANTHER" id="PTHR30332:SF24">
    <property type="entry name" value="SECRETIN GSPD-RELATED"/>
    <property type="match status" value="1"/>
</dbReference>
<keyword evidence="7" id="KW-0614">Plasmid</keyword>
<evidence type="ECO:0000256" key="5">
    <source>
        <dbReference type="SAM" id="MobiDB-lite"/>
    </source>
</evidence>